<dbReference type="PANTHER" id="PTHR11022:SF41">
    <property type="entry name" value="PEPTIDOGLYCAN-RECOGNITION PROTEIN LC-RELATED"/>
    <property type="match status" value="1"/>
</dbReference>
<reference evidence="4 5" key="1">
    <citation type="submission" date="2015-09" db="EMBL/GenBank/DDBJ databases">
        <authorList>
            <consortium name="Pathogen Informatics"/>
        </authorList>
    </citation>
    <scope>NUCLEOTIDE SEQUENCE [LARGE SCALE GENOMIC DNA]</scope>
    <source>
        <strain evidence="4 5">2789STDY5834856</strain>
    </source>
</reference>
<dbReference type="Gene3D" id="3.40.80.10">
    <property type="entry name" value="Peptidoglycan recognition protein-like"/>
    <property type="match status" value="1"/>
</dbReference>
<evidence type="ECO:0000313" key="5">
    <source>
        <dbReference type="Proteomes" id="UP000095594"/>
    </source>
</evidence>
<dbReference type="Proteomes" id="UP000095594">
    <property type="component" value="Unassembled WGS sequence"/>
</dbReference>
<dbReference type="SUPFAM" id="SSF55846">
    <property type="entry name" value="N-acetylmuramoyl-L-alanine amidase-like"/>
    <property type="match status" value="1"/>
</dbReference>
<dbReference type="PANTHER" id="PTHR11022">
    <property type="entry name" value="PEPTIDOGLYCAN RECOGNITION PROTEIN"/>
    <property type="match status" value="1"/>
</dbReference>
<comment type="similarity">
    <text evidence="1">Belongs to the N-acetylmuramoyl-L-alanine amidase 2 family.</text>
</comment>
<evidence type="ECO:0000259" key="3">
    <source>
        <dbReference type="SMART" id="SM00701"/>
    </source>
</evidence>
<dbReference type="RefSeq" id="WP_055264274.1">
    <property type="nucleotide sequence ID" value="NZ_CABIXQ010000004.1"/>
</dbReference>
<dbReference type="OrthoDB" id="9811296at2"/>
<dbReference type="InterPro" id="IPR006619">
    <property type="entry name" value="PGRP_domain_met/bac"/>
</dbReference>
<sequence length="149" mass="17232">MKINKGLLNIGENLEELKDPQYIIIHHTEEEGWNFYDTNNYHISLGWECIGYNYFIEADGKIFEGRGMKVGAHTKGMNIKSIGICLSGNFDIEIPKQEQLISLKKLCTFLIKKYNISIERVIGHREVENCKKTCPGINFDMDQFRKSLL</sequence>
<dbReference type="GO" id="GO:0008270">
    <property type="term" value="F:zinc ion binding"/>
    <property type="evidence" value="ECO:0007669"/>
    <property type="project" value="InterPro"/>
</dbReference>
<dbReference type="EMBL" id="CYZX01000004">
    <property type="protein sequence ID" value="CUO03988.1"/>
    <property type="molecule type" value="Genomic_DNA"/>
</dbReference>
<gene>
    <name evidence="4" type="ORF">ERS852471_00864</name>
</gene>
<evidence type="ECO:0000259" key="2">
    <source>
        <dbReference type="SMART" id="SM00644"/>
    </source>
</evidence>
<evidence type="ECO:0000313" key="4">
    <source>
        <dbReference type="EMBL" id="CUO03988.1"/>
    </source>
</evidence>
<dbReference type="CDD" id="cd06583">
    <property type="entry name" value="PGRP"/>
    <property type="match status" value="1"/>
</dbReference>
<dbReference type="InterPro" id="IPR002502">
    <property type="entry name" value="Amidase_domain"/>
</dbReference>
<dbReference type="Pfam" id="PF01510">
    <property type="entry name" value="Amidase_2"/>
    <property type="match status" value="1"/>
</dbReference>
<protein>
    <submittedName>
        <fullName evidence="4">Prophage LambdaCh01, N-acetylmuramoyl-L-alanine amidase</fullName>
    </submittedName>
</protein>
<proteinExistence type="inferred from homology"/>
<evidence type="ECO:0000256" key="1">
    <source>
        <dbReference type="ARBA" id="ARBA00007553"/>
    </source>
</evidence>
<dbReference type="SMART" id="SM00701">
    <property type="entry name" value="PGRP"/>
    <property type="match status" value="1"/>
</dbReference>
<accession>A0A174BWM9</accession>
<dbReference type="AlphaFoldDB" id="A0A174BWM9"/>
<dbReference type="SMART" id="SM00644">
    <property type="entry name" value="Ami_2"/>
    <property type="match status" value="1"/>
</dbReference>
<feature type="domain" description="Peptidoglycan recognition protein family" evidence="3">
    <location>
        <begin position="5"/>
        <end position="128"/>
    </location>
</feature>
<dbReference type="InterPro" id="IPR015510">
    <property type="entry name" value="PGRP"/>
</dbReference>
<dbReference type="GO" id="GO:0009253">
    <property type="term" value="P:peptidoglycan catabolic process"/>
    <property type="evidence" value="ECO:0007669"/>
    <property type="project" value="InterPro"/>
</dbReference>
<feature type="domain" description="N-acetylmuramoyl-L-alanine amidase" evidence="2">
    <location>
        <begin position="9"/>
        <end position="136"/>
    </location>
</feature>
<name>A0A174BWM9_9CLOT</name>
<dbReference type="InterPro" id="IPR036505">
    <property type="entry name" value="Amidase/PGRP_sf"/>
</dbReference>
<organism evidence="4 5">
    <name type="scientific">Clostridium disporicum</name>
    <dbReference type="NCBI Taxonomy" id="84024"/>
    <lineage>
        <taxon>Bacteria</taxon>
        <taxon>Bacillati</taxon>
        <taxon>Bacillota</taxon>
        <taxon>Clostridia</taxon>
        <taxon>Eubacteriales</taxon>
        <taxon>Clostridiaceae</taxon>
        <taxon>Clostridium</taxon>
    </lineage>
</organism>
<dbReference type="GO" id="GO:0008745">
    <property type="term" value="F:N-acetylmuramoyl-L-alanine amidase activity"/>
    <property type="evidence" value="ECO:0007669"/>
    <property type="project" value="InterPro"/>
</dbReference>